<keyword evidence="5" id="KW-0812">Transmembrane</keyword>
<accession>A0A9Q9CGF1</accession>
<keyword evidence="7" id="KW-0256">Endoplasmic reticulum</keyword>
<evidence type="ECO:0000256" key="10">
    <source>
        <dbReference type="ARBA" id="ARBA00023034"/>
    </source>
</evidence>
<dbReference type="AlphaFoldDB" id="A0A9Q9CGF1"/>
<keyword evidence="11" id="KW-0472">Membrane</keyword>
<dbReference type="GO" id="GO:0030158">
    <property type="term" value="F:protein xylosyltransferase activity"/>
    <property type="evidence" value="ECO:0007669"/>
    <property type="project" value="InterPro"/>
</dbReference>
<keyword evidence="13" id="KW-0325">Glycoprotein</keyword>
<proteinExistence type="predicted"/>
<keyword evidence="10" id="KW-0333">Golgi apparatus</keyword>
<evidence type="ECO:0000256" key="3">
    <source>
        <dbReference type="ARBA" id="ARBA00022676"/>
    </source>
</evidence>
<evidence type="ECO:0000256" key="2">
    <source>
        <dbReference type="ARBA" id="ARBA00004648"/>
    </source>
</evidence>
<sequence length="284" mass="34075">MKQAFLIVAHKNFEQTKQLIEFIADDDHHVYIHIDQKNDGLFNQLKQYFQSFNTVFFLEQRMSINWGGLSQVLVTIQLLKQASNRGYDFYHLISGQDLFIKSKKEVSSFLKKNKGRQFLETLDIEENLWRIKGYYLFSDSKYNRTRPVYIINNFLSKFYRKYPLRPNFKGYKLYKGANWFTLSGDCVEYILNYLKEHPKYMKDYKYTICADEHFFQTLILNSPFKNTVVHNTLREIQWNGGPNPKTYTLEDYQLICESEALFARKFDSEVDNEIIKKVYQYIKE</sequence>
<dbReference type="GO" id="GO:0046872">
    <property type="term" value="F:metal ion binding"/>
    <property type="evidence" value="ECO:0007669"/>
    <property type="project" value="UniProtKB-KW"/>
</dbReference>
<gene>
    <name evidence="15" type="ORF">J0J70_10800</name>
</gene>
<evidence type="ECO:0000256" key="4">
    <source>
        <dbReference type="ARBA" id="ARBA00022679"/>
    </source>
</evidence>
<dbReference type="PANTHER" id="PTHR46025">
    <property type="entry name" value="XYLOSYLTRANSFERASE OXT"/>
    <property type="match status" value="1"/>
</dbReference>
<name>A0A9Q9CGF1_9FIRM</name>
<evidence type="ECO:0000313" key="16">
    <source>
        <dbReference type="Proteomes" id="UP001058072"/>
    </source>
</evidence>
<dbReference type="InterPro" id="IPR003406">
    <property type="entry name" value="Glyco_trans_14"/>
</dbReference>
<keyword evidence="6" id="KW-0479">Metal-binding</keyword>
<evidence type="ECO:0000256" key="1">
    <source>
        <dbReference type="ARBA" id="ARBA00004323"/>
    </source>
</evidence>
<dbReference type="EMBL" id="CP071250">
    <property type="protein sequence ID" value="UUF08090.1"/>
    <property type="molecule type" value="Genomic_DNA"/>
</dbReference>
<dbReference type="Proteomes" id="UP001058072">
    <property type="component" value="Chromosome"/>
</dbReference>
<keyword evidence="3" id="KW-0328">Glycosyltransferase</keyword>
<evidence type="ECO:0000313" key="15">
    <source>
        <dbReference type="EMBL" id="UUF08090.1"/>
    </source>
</evidence>
<dbReference type="Pfam" id="PF02485">
    <property type="entry name" value="Branch"/>
    <property type="match status" value="1"/>
</dbReference>
<protein>
    <recommendedName>
        <fullName evidence="14">Peptide O-xylosyltransferase</fullName>
    </recommendedName>
</protein>
<reference evidence="15" key="1">
    <citation type="submission" date="2021-03" db="EMBL/GenBank/DDBJ databases">
        <title>Comparative Genomics and Metabolomics in the genus Turicibacter.</title>
        <authorList>
            <person name="Maki J."/>
            <person name="Looft T."/>
        </authorList>
    </citation>
    <scope>NUCLEOTIDE SEQUENCE</scope>
    <source>
        <strain evidence="15">ISU324</strain>
    </source>
</reference>
<evidence type="ECO:0000256" key="13">
    <source>
        <dbReference type="ARBA" id="ARBA00023180"/>
    </source>
</evidence>
<organism evidence="15 16">
    <name type="scientific">Turicibacter bilis</name>
    <dbReference type="NCBI Taxonomy" id="2735723"/>
    <lineage>
        <taxon>Bacteria</taxon>
        <taxon>Bacillati</taxon>
        <taxon>Bacillota</taxon>
        <taxon>Erysipelotrichia</taxon>
        <taxon>Erysipelotrichales</taxon>
        <taxon>Turicibacteraceae</taxon>
        <taxon>Turicibacter</taxon>
    </lineage>
</organism>
<evidence type="ECO:0000256" key="7">
    <source>
        <dbReference type="ARBA" id="ARBA00022824"/>
    </source>
</evidence>
<evidence type="ECO:0000256" key="11">
    <source>
        <dbReference type="ARBA" id="ARBA00023136"/>
    </source>
</evidence>
<keyword evidence="4" id="KW-0808">Transferase</keyword>
<dbReference type="RefSeq" id="WP_212724824.1">
    <property type="nucleotide sequence ID" value="NZ_CP071250.1"/>
</dbReference>
<evidence type="ECO:0000256" key="14">
    <source>
        <dbReference type="ARBA" id="ARBA00042865"/>
    </source>
</evidence>
<evidence type="ECO:0000256" key="5">
    <source>
        <dbReference type="ARBA" id="ARBA00022692"/>
    </source>
</evidence>
<comment type="subcellular location">
    <subcellularLocation>
        <location evidence="2">Endoplasmic reticulum membrane</location>
        <topology evidence="2">Single-pass type II membrane protein</topology>
    </subcellularLocation>
    <subcellularLocation>
        <location evidence="1">Golgi apparatus membrane</location>
        <topology evidence="1">Single-pass type II membrane protein</topology>
    </subcellularLocation>
</comment>
<dbReference type="GO" id="GO:0050650">
    <property type="term" value="P:chondroitin sulfate proteoglycan biosynthetic process"/>
    <property type="evidence" value="ECO:0007669"/>
    <property type="project" value="TreeGrafter"/>
</dbReference>
<evidence type="ECO:0000256" key="12">
    <source>
        <dbReference type="ARBA" id="ARBA00023157"/>
    </source>
</evidence>
<keyword evidence="9" id="KW-1133">Transmembrane helix</keyword>
<evidence type="ECO:0000256" key="9">
    <source>
        <dbReference type="ARBA" id="ARBA00022989"/>
    </source>
</evidence>
<dbReference type="GO" id="GO:0016020">
    <property type="term" value="C:membrane"/>
    <property type="evidence" value="ECO:0007669"/>
    <property type="project" value="InterPro"/>
</dbReference>
<evidence type="ECO:0000256" key="8">
    <source>
        <dbReference type="ARBA" id="ARBA00022968"/>
    </source>
</evidence>
<keyword evidence="8" id="KW-0735">Signal-anchor</keyword>
<dbReference type="InterPro" id="IPR043538">
    <property type="entry name" value="XYLT"/>
</dbReference>
<keyword evidence="12" id="KW-1015">Disulfide bond</keyword>
<dbReference type="GO" id="GO:0015012">
    <property type="term" value="P:heparan sulfate proteoglycan biosynthetic process"/>
    <property type="evidence" value="ECO:0007669"/>
    <property type="project" value="TreeGrafter"/>
</dbReference>
<dbReference type="PANTHER" id="PTHR46025:SF3">
    <property type="entry name" value="XYLOSYLTRANSFERASE OXT"/>
    <property type="match status" value="1"/>
</dbReference>
<evidence type="ECO:0000256" key="6">
    <source>
        <dbReference type="ARBA" id="ARBA00022723"/>
    </source>
</evidence>